<comment type="catalytic activity">
    <reaction evidence="8">
        <text>tRNA(Gln) + L-glutamine + ATP = L-glutaminyl-tRNA(Gln) + AMP + diphosphate</text>
        <dbReference type="Rhea" id="RHEA:20121"/>
        <dbReference type="Rhea" id="RHEA-COMP:9662"/>
        <dbReference type="Rhea" id="RHEA-COMP:9681"/>
        <dbReference type="ChEBI" id="CHEBI:30616"/>
        <dbReference type="ChEBI" id="CHEBI:33019"/>
        <dbReference type="ChEBI" id="CHEBI:58359"/>
        <dbReference type="ChEBI" id="CHEBI:78442"/>
        <dbReference type="ChEBI" id="CHEBI:78521"/>
        <dbReference type="ChEBI" id="CHEBI:456215"/>
        <dbReference type="EC" id="6.1.1.18"/>
    </reaction>
</comment>
<evidence type="ECO:0000256" key="2">
    <source>
        <dbReference type="ARBA" id="ARBA00022490"/>
    </source>
</evidence>
<dbReference type="NCBIfam" id="TIGR00440">
    <property type="entry name" value="glnS"/>
    <property type="match status" value="1"/>
</dbReference>
<dbReference type="Pfam" id="PF00749">
    <property type="entry name" value="tRNA-synt_1c"/>
    <property type="match status" value="1"/>
</dbReference>
<evidence type="ECO:0000259" key="13">
    <source>
        <dbReference type="Pfam" id="PF20974"/>
    </source>
</evidence>
<evidence type="ECO:0000256" key="4">
    <source>
        <dbReference type="ARBA" id="ARBA00022741"/>
    </source>
</evidence>
<comment type="caution">
    <text evidence="14">The sequence shown here is derived from an EMBL/GenBank/DDBJ whole genome shotgun (WGS) entry which is preliminary data.</text>
</comment>
<evidence type="ECO:0000256" key="7">
    <source>
        <dbReference type="ARBA" id="ARBA00023146"/>
    </source>
</evidence>
<dbReference type="InterPro" id="IPR014729">
    <property type="entry name" value="Rossmann-like_a/b/a_fold"/>
</dbReference>
<dbReference type="SUPFAM" id="SSF52374">
    <property type="entry name" value="Nucleotidylyl transferase"/>
    <property type="match status" value="1"/>
</dbReference>
<keyword evidence="6 10" id="KW-0648">Protein biosynthesis</keyword>
<feature type="domain" description="Glutamyl/glutaminyl-tRNA synthetase class Ib anti-codon binding" evidence="12">
    <location>
        <begin position="387"/>
        <end position="488"/>
    </location>
</feature>
<dbReference type="SUPFAM" id="SSF50715">
    <property type="entry name" value="Ribosomal protein L25-like"/>
    <property type="match status" value="1"/>
</dbReference>
<keyword evidence="3 10" id="KW-0436">Ligase</keyword>
<dbReference type="InterPro" id="IPR011035">
    <property type="entry name" value="Ribosomal_bL25/Gln-tRNA_synth"/>
</dbReference>
<dbReference type="InterPro" id="IPR020059">
    <property type="entry name" value="Glu/Gln-tRNA-synth_Ib_codon-bd"/>
</dbReference>
<keyword evidence="5 10" id="KW-0067">ATP-binding</keyword>
<evidence type="ECO:0000256" key="10">
    <source>
        <dbReference type="RuleBase" id="RU363037"/>
    </source>
</evidence>
<dbReference type="InterPro" id="IPR050132">
    <property type="entry name" value="Gln/Glu-tRNA_Ligase"/>
</dbReference>
<dbReference type="Pfam" id="PF03950">
    <property type="entry name" value="tRNA-synt_1c_C"/>
    <property type="match status" value="1"/>
</dbReference>
<name>A0A832I128_UNCEI</name>
<comment type="similarity">
    <text evidence="10">Belongs to the class-I aminoacyl-tRNA synthetase family.</text>
</comment>
<reference evidence="14" key="1">
    <citation type="journal article" date="2020" name="mSystems">
        <title>Genome- and Community-Level Interaction Insights into Carbon Utilization and Element Cycling Functions of Hydrothermarchaeota in Hydrothermal Sediment.</title>
        <authorList>
            <person name="Zhou Z."/>
            <person name="Liu Y."/>
            <person name="Xu W."/>
            <person name="Pan J."/>
            <person name="Luo Z.H."/>
            <person name="Li M."/>
        </authorList>
    </citation>
    <scope>NUCLEOTIDE SEQUENCE [LARGE SCALE GENOMIC DNA]</scope>
    <source>
        <strain evidence="14">SpSt-381</strain>
    </source>
</reference>
<dbReference type="PRINTS" id="PR00987">
    <property type="entry name" value="TRNASYNTHGLU"/>
</dbReference>
<keyword evidence="4 10" id="KW-0547">Nucleotide-binding</keyword>
<evidence type="ECO:0000256" key="1">
    <source>
        <dbReference type="ARBA" id="ARBA00012836"/>
    </source>
</evidence>
<evidence type="ECO:0000259" key="11">
    <source>
        <dbReference type="Pfam" id="PF00749"/>
    </source>
</evidence>
<evidence type="ECO:0000256" key="6">
    <source>
        <dbReference type="ARBA" id="ARBA00022917"/>
    </source>
</evidence>
<gene>
    <name evidence="14" type="primary">glnS</name>
    <name evidence="14" type="ORF">ENR23_05015</name>
</gene>
<evidence type="ECO:0000256" key="5">
    <source>
        <dbReference type="ARBA" id="ARBA00022840"/>
    </source>
</evidence>
<dbReference type="InterPro" id="IPR049437">
    <property type="entry name" value="tRNA-synt_1c_C2"/>
</dbReference>
<keyword evidence="7 10" id="KW-0030">Aminoacyl-tRNA synthetase</keyword>
<dbReference type="PANTHER" id="PTHR43097:SF5">
    <property type="entry name" value="GLUTAMATE--TRNA LIGASE"/>
    <property type="match status" value="1"/>
</dbReference>
<dbReference type="PANTHER" id="PTHR43097">
    <property type="entry name" value="GLUTAMINE-TRNA LIGASE"/>
    <property type="match status" value="1"/>
</dbReference>
<dbReference type="PROSITE" id="PS00178">
    <property type="entry name" value="AA_TRNA_LIGASE_I"/>
    <property type="match status" value="1"/>
</dbReference>
<keyword evidence="2" id="KW-0963">Cytoplasm</keyword>
<evidence type="ECO:0000256" key="9">
    <source>
        <dbReference type="NCBIfam" id="TIGR00440"/>
    </source>
</evidence>
<accession>A0A832I128</accession>
<proteinExistence type="inferred from homology"/>
<evidence type="ECO:0000256" key="8">
    <source>
        <dbReference type="ARBA" id="ARBA00048270"/>
    </source>
</evidence>
<protein>
    <recommendedName>
        <fullName evidence="1 9">Glutamine--tRNA ligase</fullName>
        <ecNumber evidence="1 9">6.1.1.18</ecNumber>
    </recommendedName>
</protein>
<dbReference type="GO" id="GO:0004819">
    <property type="term" value="F:glutamine-tRNA ligase activity"/>
    <property type="evidence" value="ECO:0007669"/>
    <property type="project" value="UniProtKB-UniRule"/>
</dbReference>
<dbReference type="EC" id="6.1.1.18" evidence="1 9"/>
<dbReference type="FunFam" id="3.40.50.620:FF:000037">
    <property type="entry name" value="Glutamine--tRNA ligase cytoplasmic"/>
    <property type="match status" value="1"/>
</dbReference>
<organism evidence="14">
    <name type="scientific">Eiseniibacteriota bacterium</name>
    <dbReference type="NCBI Taxonomy" id="2212470"/>
    <lineage>
        <taxon>Bacteria</taxon>
        <taxon>Candidatus Eiseniibacteriota</taxon>
    </lineage>
</organism>
<dbReference type="Pfam" id="PF20974">
    <property type="entry name" value="tRNA-synt_1c_C2"/>
    <property type="match status" value="1"/>
</dbReference>
<dbReference type="Gene3D" id="2.40.240.10">
    <property type="entry name" value="Ribosomal Protein L25, Chain P"/>
    <property type="match status" value="2"/>
</dbReference>
<evidence type="ECO:0000313" key="14">
    <source>
        <dbReference type="EMBL" id="HGZ42781.1"/>
    </source>
</evidence>
<feature type="domain" description="Glutamyl/glutaminyl-tRNA synthetase class Ib catalytic" evidence="11">
    <location>
        <begin position="35"/>
        <end position="384"/>
    </location>
</feature>
<dbReference type="AlphaFoldDB" id="A0A832I128"/>
<dbReference type="GO" id="GO:0006425">
    <property type="term" value="P:glutaminyl-tRNA aminoacylation"/>
    <property type="evidence" value="ECO:0007669"/>
    <property type="project" value="UniProtKB-UniRule"/>
</dbReference>
<dbReference type="InterPro" id="IPR004514">
    <property type="entry name" value="Gln-tRNA-synth"/>
</dbReference>
<dbReference type="EMBL" id="DSQF01000012">
    <property type="protein sequence ID" value="HGZ42781.1"/>
    <property type="molecule type" value="Genomic_DNA"/>
</dbReference>
<dbReference type="GO" id="GO:0005524">
    <property type="term" value="F:ATP binding"/>
    <property type="evidence" value="ECO:0007669"/>
    <property type="project" value="UniProtKB-KW"/>
</dbReference>
<evidence type="ECO:0000259" key="12">
    <source>
        <dbReference type="Pfam" id="PF03950"/>
    </source>
</evidence>
<feature type="domain" description="tRNA synthetases class I (E and Q) anti-codon binding" evidence="13">
    <location>
        <begin position="505"/>
        <end position="581"/>
    </location>
</feature>
<dbReference type="InterPro" id="IPR000924">
    <property type="entry name" value="Glu/Gln-tRNA-synth"/>
</dbReference>
<dbReference type="InterPro" id="IPR020056">
    <property type="entry name" value="Rbsml_bL25/Gln-tRNA_synth_N"/>
</dbReference>
<dbReference type="GO" id="GO:0005829">
    <property type="term" value="C:cytosol"/>
    <property type="evidence" value="ECO:0007669"/>
    <property type="project" value="TreeGrafter"/>
</dbReference>
<dbReference type="InterPro" id="IPR001412">
    <property type="entry name" value="aa-tRNA-synth_I_CS"/>
</dbReference>
<evidence type="ECO:0000256" key="3">
    <source>
        <dbReference type="ARBA" id="ARBA00022598"/>
    </source>
</evidence>
<dbReference type="InterPro" id="IPR020058">
    <property type="entry name" value="Glu/Gln-tRNA-synth_Ib_cat-dom"/>
</dbReference>
<dbReference type="Gene3D" id="3.40.50.620">
    <property type="entry name" value="HUPs"/>
    <property type="match status" value="1"/>
</dbReference>
<sequence>MSEHEPSPSVAAAPAREDFIRELVRADLARGAVREVVTRFPPEPNGYLHIGHAKAICINFAIARQFGGRCNLRMDDTNPTKEDVEYVEAILADLRWLIAGWADDCLSLKAAGRVPEPVMVDGRLDYHLGPAPAGARDAAAVEPFYASDYFEALYAFAERLVMAGKAYVCDHTAEEVDRMRGAPGVPGEPSRWRDRPAAESLDLLRRMRAGEFPDGARTLRARIDMASPNVWLRDPVLYRIRHATHHHTGDRWCIYPMYDWAHGLSDYIEGVTHSLCSLEFEVHRPLYEWLLEALDLPRPLPKQREFARLNVTHTVMSKRRLLRLVQDGHVRGWDDPRMPTLCGMRRRGYPAAALRDFVERVGVAKRENRVELALLEHCVREELNARALRRMAVLRPLRVVIENWPAGRVDHLETPNNPEDPAAGTRRVPFSGELWIEQDDFREVPPPRYHRLSPGAEVRLRSAYLLRCTGVEKDPVTGAVTAVRATVDLAAGLGPPLDGRKVRATIHWVSAAHAVEGEVRLYDTLFTRENPDDVPDGGDFLDGLNPASLEVLRGCRLEPALATAAPGEPLQFERLGYFSADPDTRPGAPVFNRTVTLKDAWARIEKRQGRA</sequence>